<feature type="domain" description="FF" evidence="3">
    <location>
        <begin position="325"/>
        <end position="384"/>
    </location>
</feature>
<name>A0A1G4MAI5_LACFM</name>
<dbReference type="OrthoDB" id="187617at2759"/>
<dbReference type="PANTHER" id="PTHR11864">
    <property type="entry name" value="PRE-MRNA-PROCESSING PROTEIN PRP40"/>
    <property type="match status" value="1"/>
</dbReference>
<gene>
    <name evidence="4" type="ORF">LAFE_0C13410G</name>
</gene>
<dbReference type="Proteomes" id="UP000190831">
    <property type="component" value="Chromosome C"/>
</dbReference>
<dbReference type="PROSITE" id="PS01159">
    <property type="entry name" value="WW_DOMAIN_1"/>
    <property type="match status" value="1"/>
</dbReference>
<dbReference type="SUPFAM" id="SSF81698">
    <property type="entry name" value="FF domain"/>
    <property type="match status" value="3"/>
</dbReference>
<dbReference type="PROSITE" id="PS50020">
    <property type="entry name" value="WW_DOMAIN_2"/>
    <property type="match status" value="2"/>
</dbReference>
<evidence type="ECO:0000256" key="1">
    <source>
        <dbReference type="SAM" id="MobiDB-lite"/>
    </source>
</evidence>
<feature type="region of interest" description="Disordered" evidence="1">
    <location>
        <begin position="517"/>
        <end position="544"/>
    </location>
</feature>
<dbReference type="CDD" id="cd00201">
    <property type="entry name" value="WW"/>
    <property type="match status" value="2"/>
</dbReference>
<dbReference type="Gene3D" id="2.20.70.10">
    <property type="match status" value="2"/>
</dbReference>
<evidence type="ECO:0000313" key="5">
    <source>
        <dbReference type="Proteomes" id="UP000190831"/>
    </source>
</evidence>
<dbReference type="InterPro" id="IPR039726">
    <property type="entry name" value="Prp40-like"/>
</dbReference>
<dbReference type="InterPro" id="IPR002713">
    <property type="entry name" value="FF_domain"/>
</dbReference>
<evidence type="ECO:0000259" key="2">
    <source>
        <dbReference type="PROSITE" id="PS50020"/>
    </source>
</evidence>
<dbReference type="Gene3D" id="1.10.10.440">
    <property type="entry name" value="FF domain"/>
    <property type="match status" value="4"/>
</dbReference>
<organism evidence="4 5">
    <name type="scientific">Lachancea fermentati</name>
    <name type="common">Zygosaccharomyces fermentati</name>
    <dbReference type="NCBI Taxonomy" id="4955"/>
    <lineage>
        <taxon>Eukaryota</taxon>
        <taxon>Fungi</taxon>
        <taxon>Dikarya</taxon>
        <taxon>Ascomycota</taxon>
        <taxon>Saccharomycotina</taxon>
        <taxon>Saccharomycetes</taxon>
        <taxon>Saccharomycetales</taxon>
        <taxon>Saccharomycetaceae</taxon>
        <taxon>Lachancea</taxon>
    </lineage>
</organism>
<feature type="domain" description="FF" evidence="3">
    <location>
        <begin position="169"/>
        <end position="230"/>
    </location>
</feature>
<dbReference type="InterPro" id="IPR036020">
    <property type="entry name" value="WW_dom_sf"/>
</dbReference>
<dbReference type="PROSITE" id="PS51676">
    <property type="entry name" value="FF"/>
    <property type="match status" value="2"/>
</dbReference>
<dbReference type="GO" id="GO:0005685">
    <property type="term" value="C:U1 snRNP"/>
    <property type="evidence" value="ECO:0007669"/>
    <property type="project" value="TreeGrafter"/>
</dbReference>
<dbReference type="GO" id="GO:0003723">
    <property type="term" value="F:RNA binding"/>
    <property type="evidence" value="ECO:0007669"/>
    <property type="project" value="TreeGrafter"/>
</dbReference>
<sequence length="544" mass="64047">MGDWNEATDPEGRVYYYNTSGETSWEKPRELYTDLELKLDQHGWKAGKTDDGKVYYYNTSTGESKWEIPTFPEGQKTSESSEPISDMQKSYENKSLLLQVSTKPKQEAEKTFISMLEEHGIDSTWSFNKIISELSSTDPRYWCVDDDPLWKRQMFEKYLSNRTEDQLLKEHSAVNKFKTAFVEMLKQNKEIHYYTRWVTAKRIIANEPIYKHSVVSEKIKRQTFSDYVEALRQERSNLRTENREQALLELREYLEEIIPGRSALLSWHDLSNKYLFENNSRFMSNKHFVLLTKEDVLKVYISIVEKFATQIEQEITKYQAVNYTKDRIARDNFKQLLKEFDHDIHSNTKWEDIYPLIKSDERFLSLLGRDGSSPLDLFLDVVEDKAITVNAQKSIAHQFLIDTKFQWLEDDESNILALKNVLGNSEQFKGIDDVDQNTIITKLLTDYHKKLSEQAQLTLRLEEQKKRYFTLLLQRLYSPPRTKPETWTMAVEQLKDFPEFNDLKDDEVRREIFEGFQVPSEISGPPPSTVNPKKRALAPVELDY</sequence>
<evidence type="ECO:0000313" key="4">
    <source>
        <dbReference type="EMBL" id="SCW00851.1"/>
    </source>
</evidence>
<dbReference type="OMA" id="NEPIYKH"/>
<dbReference type="Pfam" id="PF00397">
    <property type="entry name" value="WW"/>
    <property type="match status" value="2"/>
</dbReference>
<dbReference type="GO" id="GO:0071004">
    <property type="term" value="C:U2-type prespliceosome"/>
    <property type="evidence" value="ECO:0007669"/>
    <property type="project" value="TreeGrafter"/>
</dbReference>
<proteinExistence type="predicted"/>
<feature type="domain" description="WW" evidence="2">
    <location>
        <begin position="43"/>
        <end position="71"/>
    </location>
</feature>
<protein>
    <submittedName>
        <fullName evidence="4">LAFE_0C13410g1_1</fullName>
    </submittedName>
</protein>
<dbReference type="SMART" id="SM00456">
    <property type="entry name" value="WW"/>
    <property type="match status" value="2"/>
</dbReference>
<feature type="domain" description="WW" evidence="2">
    <location>
        <begin position="1"/>
        <end position="30"/>
    </location>
</feature>
<dbReference type="SUPFAM" id="SSF51045">
    <property type="entry name" value="WW domain"/>
    <property type="match status" value="2"/>
</dbReference>
<dbReference type="PANTHER" id="PTHR11864:SF0">
    <property type="entry name" value="PRP40 PRE-MRNA PROCESSING FACTOR 40 HOMOLOG A (YEAST)"/>
    <property type="match status" value="1"/>
</dbReference>
<reference evidence="4 5" key="1">
    <citation type="submission" date="2016-03" db="EMBL/GenBank/DDBJ databases">
        <authorList>
            <person name="Devillers H."/>
        </authorList>
    </citation>
    <scope>NUCLEOTIDE SEQUENCE [LARGE SCALE GENOMIC DNA]</scope>
    <source>
        <strain evidence="4">CBS 6772</strain>
    </source>
</reference>
<dbReference type="InterPro" id="IPR036517">
    <property type="entry name" value="FF_domain_sf"/>
</dbReference>
<dbReference type="GO" id="GO:0045292">
    <property type="term" value="P:mRNA cis splicing, via spliceosome"/>
    <property type="evidence" value="ECO:0007669"/>
    <property type="project" value="InterPro"/>
</dbReference>
<feature type="region of interest" description="Disordered" evidence="1">
    <location>
        <begin position="67"/>
        <end position="86"/>
    </location>
</feature>
<dbReference type="EMBL" id="LT598485">
    <property type="protein sequence ID" value="SCW00851.1"/>
    <property type="molecule type" value="Genomic_DNA"/>
</dbReference>
<dbReference type="AlphaFoldDB" id="A0A1G4MAI5"/>
<dbReference type="InterPro" id="IPR001202">
    <property type="entry name" value="WW_dom"/>
</dbReference>
<accession>A0A1G4MAI5</accession>
<dbReference type="STRING" id="4955.A0A1G4MAI5"/>
<feature type="compositionally biased region" description="Polar residues" evidence="1">
    <location>
        <begin position="75"/>
        <end position="86"/>
    </location>
</feature>
<dbReference type="SMART" id="SM00441">
    <property type="entry name" value="FF"/>
    <property type="match status" value="4"/>
</dbReference>
<evidence type="ECO:0000259" key="3">
    <source>
        <dbReference type="PROSITE" id="PS51676"/>
    </source>
</evidence>
<dbReference type="Pfam" id="PF01846">
    <property type="entry name" value="FF"/>
    <property type="match status" value="3"/>
</dbReference>
<keyword evidence="5" id="KW-1185">Reference proteome</keyword>